<dbReference type="SMART" id="SM00306">
    <property type="entry name" value="HintN"/>
    <property type="match status" value="1"/>
</dbReference>
<dbReference type="PANTHER" id="PTHR32305:SF15">
    <property type="entry name" value="PROTEIN RHSA-RELATED"/>
    <property type="match status" value="1"/>
</dbReference>
<feature type="compositionally biased region" description="Low complexity" evidence="2">
    <location>
        <begin position="2260"/>
        <end position="2276"/>
    </location>
</feature>
<reference evidence="5 6" key="1">
    <citation type="submission" date="2024-10" db="EMBL/GenBank/DDBJ databases">
        <title>The Natural Products Discovery Center: Release of the First 8490 Sequenced Strains for Exploring Actinobacteria Biosynthetic Diversity.</title>
        <authorList>
            <person name="Kalkreuter E."/>
            <person name="Kautsar S.A."/>
            <person name="Yang D."/>
            <person name="Bader C.D."/>
            <person name="Teijaro C.N."/>
            <person name="Fluegel L."/>
            <person name="Davis C.M."/>
            <person name="Simpson J.R."/>
            <person name="Lauterbach L."/>
            <person name="Steele A.D."/>
            <person name="Gui C."/>
            <person name="Meng S."/>
            <person name="Li G."/>
            <person name="Viehrig K."/>
            <person name="Ye F."/>
            <person name="Su P."/>
            <person name="Kiefer A.F."/>
            <person name="Nichols A."/>
            <person name="Cepeda A.J."/>
            <person name="Yan W."/>
            <person name="Fan B."/>
            <person name="Jiang Y."/>
            <person name="Adhikari A."/>
            <person name="Zheng C.-J."/>
            <person name="Schuster L."/>
            <person name="Cowan T.M."/>
            <person name="Smanski M.J."/>
            <person name="Chevrette M.G."/>
            <person name="De Carvalho L.P.S."/>
            <person name="Shen B."/>
        </authorList>
    </citation>
    <scope>NUCLEOTIDE SEQUENCE [LARGE SCALE GENOMIC DNA]</scope>
    <source>
        <strain evidence="5 6">NPDC000087</strain>
    </source>
</reference>
<dbReference type="Pfam" id="PF05593">
    <property type="entry name" value="RHS_repeat"/>
    <property type="match status" value="6"/>
</dbReference>
<name>A0ABW6WK78_9ACTN</name>
<dbReference type="InterPro" id="IPR050708">
    <property type="entry name" value="T6SS_VgrG/RHS"/>
</dbReference>
<dbReference type="Pfam" id="PF25023">
    <property type="entry name" value="TEN_YD-shell"/>
    <property type="match status" value="1"/>
</dbReference>
<evidence type="ECO:0000256" key="1">
    <source>
        <dbReference type="ARBA" id="ARBA00022737"/>
    </source>
</evidence>
<dbReference type="InterPro" id="IPR022385">
    <property type="entry name" value="Rhs_assc_core"/>
</dbReference>
<dbReference type="EMBL" id="JBIAZU010000005">
    <property type="protein sequence ID" value="MFF5293698.1"/>
    <property type="molecule type" value="Genomic_DNA"/>
</dbReference>
<keyword evidence="6" id="KW-1185">Reference proteome</keyword>
<dbReference type="Pfam" id="PF07591">
    <property type="entry name" value="PT-HINT"/>
    <property type="match status" value="1"/>
</dbReference>
<feature type="region of interest" description="Disordered" evidence="2">
    <location>
        <begin position="2982"/>
        <end position="3001"/>
    </location>
</feature>
<sequence>MLRPARGKDPKAALILALGLSFLLTACSAEEGTSAVQLHHRVVTAAARTAPKPAPAQRWGDASGLDPVAGGTRNTFRPPSEKSKYPPVEAPSLPANVAKNVAAPATKTRGFRADGSSKEITSRRGAHERTYANADGTETTEFSATPLNYRKADGTWAPIDSTLARDPAGGWRRGADSVGLWLADRADAAELVRVTLPGGGELAYGAAGARPVTATVKGDTARYAGVWSDVDVELTAQPGGVKETLVLGSARAAGSYTFPLRLTGLTAVADGDQVLLRDAAGATVATIPAGHLVDADGAVSTDVRYQLVPTGGGVALRVTADKNWLTAPGRAFPVRLDPPVLANGAASESLVVSESGSRGGGDTLTVGSRDGNSSASYLRFGGLVSSLARESIFSAQLSLVAYEAPSCKPRALSVHPVTESWSSSTNTTYPGPSVGGALATVSFAQGYVGLGQASSSCPVVGTVIDLGSKGRDLVQGWVDGKANNGISLRAPVSDNSAWKTIAGPSSANPPTLYVTHTPYNAKYSIPNPTPKPPVLQNQGGKVKVTVTNKSAMDWTPAGFQLVYRVYNAKTGTRIGQYVAAPLAGNVARGASTTLDATIRALPIGDYLIDFSMATTGGKVFTDELVPPARIALSVQNIPPVVGELFPPNGYQSPTLRPQLWAQGVDIDAPPSQTLQYKFEYCSVSSAGAPTGCTVSAYQAKQSFTVPASVFKWSTPYMWRAYVKDNTTEVVSAYSTLVTVAPQPAITSRVANAPYGTSDKEFDPDLGNYSTAAVDATAATAGPALSVTRSYNSLDPRRNLAFGAGWMSQLDLRVEADADGSGNALVTYADGQQVRFGRNPDGTFAAPPGRTAQLSIVNSAYVLKDLKGTTYTFRSGDGRISTIVDKYSRVLEFVYDSTGHLLRMQVRSNTNATPGRKLVMTWNTAGTHVTGVTTDLGGTWTYEYTGDLLTKVCSPGGASCTTYTYAAGSHYRSSVLDSGPASYWRLGEKAGAEGAASEVLNNLGKDAGVLRNVTLEQAGALLGTDDTAALFNGSNAVAELPKGVVKRSRDTAVEMWFKVAPSQTGGPLIGYQDTAVDTTPTIGVPLLYVGSDGHVYGQFKTTASAPAPIDGGVDVRDGKWHHVALSVSADAQTLYLDGTAHKPATVVPLDYNTLTFNQVGAAWATTPTAWKNWGSTSAKRYFNGSIDEVAIYGHALGDQAVKAHVLYGTAQADQLSKITLPSGKTSAETTYDTAADRVAEYTDGNGGTWKIGKPTVYGNDTDLRRAVEVRDPADRKYLYEYDALANRPLRTASPLGIDTRPEDKPLPATPSPTPTPTPTCVSPDPSYPTFCTTIPGDSPGPIFSENELTGSVIRSFGYDDKGRQNQVVDENGNVLTMTFDDRGNVTSRKTCRKSGDCQTSYTSYTTPNASNPFDPKNDLPIESRDPRSSGATDNKYRTVTAYNNGGDVYTETRADGAITTNLYTGGNEIGYGSTTDTVPAGLTSSTTDVAGRITRYRYTAAGDLALVTSPTGLVTEYTYDALGRKTQEKVTSDSYPSGVVTTFTYDDFGHPLVTIGPITTNAVDGTRHQAITTNTYDVDGNLVRTSIEDALDATEPERVTTIEYDDHNHPTRTVNPEGDEQTEGWDKFGNRTSVVDGNGNRYGYAFTARNKLAEVRLYDYRDGHDNGADYVVLNSYAYDYGGRMAVQIDSMGRRTEYTYLGDDKLAKVVLKNFHNPDGSTRDYVLEDNTYDAAGNLTKSVIDNGTHTTTNSFDSLGRTATTAFDPTGLNRATTYQYDLLGNVTRTTTTGNTVNVPWLVQAGATNVVSRVYNAKGQLEQEKELDGTASRSTTYAYDQRGLTLSVTDPRGGITTFGYDENGDRISSTAPTVGVESGGNPAQSTRPTVATGYNAFGEATAVKDALGNVSHTKYDRMGRAVESDGPAYTAPAGPNVSGAPILKTKYDALGNVVETTDAKQHVTRYTYDRLNHVVQKDEPGSTDTERLVTKYTYTRTGKALSTVSPTGIRAEATYDDLDRKVTTTAFERKPTARTLTTTTAYDDAGNAVQVTSPTGLVTKSTYDAAGDQLSVTDPAGVPTQQGYDGFGNAVRQSDGAGRTTRHDFNAYGDMITEINLAPDGTELRRQTYDHDNNGNVTAVTDALQKKTTFEYDPLDHLVKQVEPKSATASITTTFGYDAAGNRTRYTDGNGNATYYGVNSLGLTESVTEPATTAHPALSDRRWLVAYDLNGNATTMVAPGGVTRSRTFDAADRLIDESGSGGGTAGASRGLAYDQEGRTTGVTSGGGSANTFGYDDRGDLLSATGPSGNSTFSYDDDGSLTGRTDAAGTATFGYAKGRLSTMKDGTSGVTQTVGYDAAGVVKSIDYGAGRVRGYGYDNLGRLTTDTLKNSAGGTVSSITYAYDLADNVTGKNTTGTAGAGNNTYGYDDDGRLTSWTSSAGTVAYAYDDAGNRTRAGTKTATYDQRNRLLGDGDYTYAYTPRGTMASRTSSGLTDTYSFDAFDRMVGAEGQTYVYDGLNRLINRNGALFAYSGTDQDPVSDGTEKYGRGPDGSLLSVSSTAGGVKLTISDEHDDVVGAFEAGSSLGALDSSTAYDPFGTRTSTAGAQSNVGFQGDWTDPATGQVDMGARWYDPGTAAFLSRDTVDYTTGDAVLANKYAYAADDPLGNNDPTGNWPSCGWCKKAISQVSSVVSTGASYVWSGVQTAYHATTSALSSAGSWLYNQASAGLSALKRGWDYAYGATKNFIKSVGHSIVDTWNNTIRPTLSRAKQWAKAQAKMVYQRSVAIAQHARAAISYTMQHVSLKSVGAMVKSQLKSMKLHISANIMPSLVASFSNVTQDLGINSLLSGAASVGGMLMSGLSAAGDWVADHKAEIIGGLAGAVVGVGCGALIGWTGVGAIGCGFLSGAAGSLVTDLVAGDKGWKEMGADALMGGVTGAVMGPLSEFGGGAVSSGARTAVTSGSREGVAIGTGSATRAVAAREAGGAGEALAGRSAGTAGRDAVESSSAGGRNFGARAENAASCAGANSFAAGTLVLMADGSTKRIEDVRIGDKVVATDPTTGRTGVRVVTALIVGVGEKQMVELTVDLDGDKGGKTATVDATDGHPFWAPDLHRWVDAGDLKPGAMLRTGAGTYVQVTATKKWTAQQKEVHNLTVDGLHTYYVVVGGRALLVHNAGSTCPVHGGATGVPNRDLVKPQECTCPGGRGRVDNDAPGLDEGAPETANRRIELAEDLKTQRTKREAVVRGAKGEVEAVKDHTDPVGGILIIILGVWAKAKRALID</sequence>
<dbReference type="SUPFAM" id="SSF49899">
    <property type="entry name" value="Concanavalin A-like lectins/glucanases"/>
    <property type="match status" value="1"/>
</dbReference>
<comment type="caution">
    <text evidence="5">The sequence shown here is derived from an EMBL/GenBank/DDBJ whole genome shotgun (WGS) entry which is preliminary data.</text>
</comment>
<dbReference type="Gene3D" id="2.180.10.10">
    <property type="entry name" value="RHS repeat-associated core"/>
    <property type="match status" value="6"/>
</dbReference>
<feature type="region of interest" description="Disordered" evidence="2">
    <location>
        <begin position="1384"/>
        <end position="1434"/>
    </location>
</feature>
<evidence type="ECO:0000256" key="2">
    <source>
        <dbReference type="SAM" id="MobiDB-lite"/>
    </source>
</evidence>
<protein>
    <submittedName>
        <fullName evidence="5">RHS repeat-associated core domain-containing protein</fullName>
    </submittedName>
</protein>
<dbReference type="InterPro" id="IPR036844">
    <property type="entry name" value="Hint_dom_sf"/>
</dbReference>
<proteinExistence type="predicted"/>
<dbReference type="Gene3D" id="2.60.120.200">
    <property type="match status" value="1"/>
</dbReference>
<feature type="region of interest" description="Disordered" evidence="2">
    <location>
        <begin position="49"/>
        <end position="92"/>
    </location>
</feature>
<dbReference type="NCBIfam" id="TIGR03696">
    <property type="entry name" value="Rhs_assc_core"/>
    <property type="match status" value="1"/>
</dbReference>
<feature type="compositionally biased region" description="Pro residues" evidence="2">
    <location>
        <begin position="1306"/>
        <end position="1316"/>
    </location>
</feature>
<organism evidence="5 6">
    <name type="scientific">Paractinoplanes globisporus</name>
    <dbReference type="NCBI Taxonomy" id="113565"/>
    <lineage>
        <taxon>Bacteria</taxon>
        <taxon>Bacillati</taxon>
        <taxon>Actinomycetota</taxon>
        <taxon>Actinomycetes</taxon>
        <taxon>Micromonosporales</taxon>
        <taxon>Micromonosporaceae</taxon>
        <taxon>Paractinoplanes</taxon>
    </lineage>
</organism>
<dbReference type="InterPro" id="IPR045351">
    <property type="entry name" value="DUF6531"/>
</dbReference>
<dbReference type="PROSITE" id="PS51257">
    <property type="entry name" value="PROKAR_LIPOPROTEIN"/>
    <property type="match status" value="1"/>
</dbReference>
<feature type="region of interest" description="Disordered" evidence="2">
    <location>
        <begin position="2251"/>
        <end position="2284"/>
    </location>
</feature>
<dbReference type="PANTHER" id="PTHR32305">
    <property type="match status" value="1"/>
</dbReference>
<dbReference type="InterPro" id="IPR006530">
    <property type="entry name" value="YD"/>
</dbReference>
<dbReference type="Gene3D" id="2.170.16.10">
    <property type="entry name" value="Hedgehog/Intein (Hint) domain"/>
    <property type="match status" value="1"/>
</dbReference>
<feature type="domain" description="Hint" evidence="4">
    <location>
        <begin position="3018"/>
        <end position="3123"/>
    </location>
</feature>
<dbReference type="Pfam" id="PF20148">
    <property type="entry name" value="DUF6531"/>
    <property type="match status" value="1"/>
</dbReference>
<dbReference type="InterPro" id="IPR003587">
    <property type="entry name" value="Hint_dom_N"/>
</dbReference>
<gene>
    <name evidence="5" type="ORF">ACFY35_30060</name>
</gene>
<dbReference type="CDD" id="cd00081">
    <property type="entry name" value="Hint"/>
    <property type="match status" value="1"/>
</dbReference>
<dbReference type="InterPro" id="IPR056823">
    <property type="entry name" value="TEN-like_YD-shell"/>
</dbReference>
<dbReference type="SUPFAM" id="SSF51294">
    <property type="entry name" value="Hedgehog/intein (Hint) domain"/>
    <property type="match status" value="1"/>
</dbReference>
<evidence type="ECO:0000256" key="3">
    <source>
        <dbReference type="SAM" id="SignalP"/>
    </source>
</evidence>
<feature type="region of interest" description="Disordered" evidence="2">
    <location>
        <begin position="1291"/>
        <end position="1321"/>
    </location>
</feature>
<dbReference type="Proteomes" id="UP001602245">
    <property type="component" value="Unassembled WGS sequence"/>
</dbReference>
<evidence type="ECO:0000313" key="5">
    <source>
        <dbReference type="EMBL" id="MFF5293698.1"/>
    </source>
</evidence>
<feature type="compositionally biased region" description="Polar residues" evidence="2">
    <location>
        <begin position="1395"/>
        <end position="1410"/>
    </location>
</feature>
<feature type="compositionally biased region" description="Basic and acidic residues" evidence="2">
    <location>
        <begin position="1414"/>
        <end position="1426"/>
    </location>
</feature>
<dbReference type="InterPro" id="IPR013320">
    <property type="entry name" value="ConA-like_dom_sf"/>
</dbReference>
<evidence type="ECO:0000313" key="6">
    <source>
        <dbReference type="Proteomes" id="UP001602245"/>
    </source>
</evidence>
<evidence type="ECO:0000259" key="4">
    <source>
        <dbReference type="SMART" id="SM00306"/>
    </source>
</evidence>
<keyword evidence="1" id="KW-0677">Repeat</keyword>
<feature type="chain" id="PRO_5046520101" evidence="3">
    <location>
        <begin position="30"/>
        <end position="3273"/>
    </location>
</feature>
<dbReference type="NCBIfam" id="TIGR01643">
    <property type="entry name" value="YD_repeat_2x"/>
    <property type="match status" value="6"/>
</dbReference>
<dbReference type="InterPro" id="IPR031325">
    <property type="entry name" value="RHS_repeat"/>
</dbReference>
<feature type="region of interest" description="Disordered" evidence="2">
    <location>
        <begin position="1605"/>
        <end position="1630"/>
    </location>
</feature>
<feature type="signal peptide" evidence="3">
    <location>
        <begin position="1"/>
        <end position="29"/>
    </location>
</feature>
<dbReference type="Pfam" id="PF13385">
    <property type="entry name" value="Laminin_G_3"/>
    <property type="match status" value="1"/>
</dbReference>
<keyword evidence="3" id="KW-0732">Signal</keyword>
<accession>A0ABW6WK78</accession>
<dbReference type="RefSeq" id="WP_051115320.1">
    <property type="nucleotide sequence ID" value="NZ_JBIAZU010000005.1"/>
</dbReference>